<comment type="catalytic activity">
    <reaction evidence="6">
        <text>arsenic triglutathione + [thioredoxin]-dithiol + S-adenosyl-L-methionine + 2 H2O = methylarsonous acid + [thioredoxin]-disulfide + 3 glutathione + S-adenosyl-L-homocysteine + H(+)</text>
        <dbReference type="Rhea" id="RHEA:69460"/>
        <dbReference type="Rhea" id="RHEA-COMP:10698"/>
        <dbReference type="Rhea" id="RHEA-COMP:10700"/>
        <dbReference type="ChEBI" id="CHEBI:15377"/>
        <dbReference type="ChEBI" id="CHEBI:15378"/>
        <dbReference type="ChEBI" id="CHEBI:17826"/>
        <dbReference type="ChEBI" id="CHEBI:29950"/>
        <dbReference type="ChEBI" id="CHEBI:50058"/>
        <dbReference type="ChEBI" id="CHEBI:57856"/>
        <dbReference type="ChEBI" id="CHEBI:57925"/>
        <dbReference type="ChEBI" id="CHEBI:59789"/>
        <dbReference type="ChEBI" id="CHEBI:183640"/>
        <dbReference type="EC" id="2.1.1.137"/>
    </reaction>
</comment>
<comment type="caution">
    <text evidence="10">The sequence shown here is derived from an EMBL/GenBank/DDBJ whole genome shotgun (WGS) entry which is preliminary data.</text>
</comment>
<name>A0A9W9IQ67_9EURO</name>
<dbReference type="InterPro" id="IPR029063">
    <property type="entry name" value="SAM-dependent_MTases_sf"/>
</dbReference>
<dbReference type="Proteomes" id="UP001150942">
    <property type="component" value="Unassembled WGS sequence"/>
</dbReference>
<organism evidence="10 11">
    <name type="scientific">Penicillium cf. viridicatum</name>
    <dbReference type="NCBI Taxonomy" id="2972119"/>
    <lineage>
        <taxon>Eukaryota</taxon>
        <taxon>Fungi</taxon>
        <taxon>Dikarya</taxon>
        <taxon>Ascomycota</taxon>
        <taxon>Pezizomycotina</taxon>
        <taxon>Eurotiomycetes</taxon>
        <taxon>Eurotiomycetidae</taxon>
        <taxon>Eurotiales</taxon>
        <taxon>Aspergillaceae</taxon>
        <taxon>Penicillium</taxon>
    </lineage>
</organism>
<dbReference type="InterPro" id="IPR026669">
    <property type="entry name" value="Arsenite_MeTrfase-like"/>
</dbReference>
<comment type="similarity">
    <text evidence="3">Belongs to the methyltransferase superfamily. Arsenite methyltransferase family.</text>
</comment>
<feature type="domain" description="Methyltransferase" evidence="9">
    <location>
        <begin position="67"/>
        <end position="215"/>
    </location>
</feature>
<keyword evidence="2" id="KW-0949">S-adenosyl-L-methionine</keyword>
<evidence type="ECO:0000313" key="11">
    <source>
        <dbReference type="Proteomes" id="UP001150942"/>
    </source>
</evidence>
<dbReference type="EMBL" id="JAPQKQ010000009">
    <property type="protein sequence ID" value="KAJ5182223.1"/>
    <property type="molecule type" value="Genomic_DNA"/>
</dbReference>
<evidence type="ECO:0000256" key="5">
    <source>
        <dbReference type="ARBA" id="ARBA00034545"/>
    </source>
</evidence>
<reference evidence="10" key="1">
    <citation type="submission" date="2022-11" db="EMBL/GenBank/DDBJ databases">
        <authorList>
            <person name="Petersen C."/>
        </authorList>
    </citation>
    <scope>NUCLEOTIDE SEQUENCE</scope>
    <source>
        <strain evidence="10">IBT 20477</strain>
    </source>
</reference>
<gene>
    <name evidence="10" type="ORF">N7449_012370</name>
</gene>
<evidence type="ECO:0000256" key="4">
    <source>
        <dbReference type="ARBA" id="ARBA00034521"/>
    </source>
</evidence>
<dbReference type="NCBIfam" id="NF008823">
    <property type="entry name" value="PRK11873.1"/>
    <property type="match status" value="1"/>
</dbReference>
<dbReference type="CDD" id="cd02440">
    <property type="entry name" value="AdoMet_MTases"/>
    <property type="match status" value="1"/>
</dbReference>
<evidence type="ECO:0000256" key="2">
    <source>
        <dbReference type="ARBA" id="ARBA00022691"/>
    </source>
</evidence>
<dbReference type="PANTHER" id="PTHR43675:SF8">
    <property type="entry name" value="ARSENITE METHYLTRANSFERASE"/>
    <property type="match status" value="1"/>
</dbReference>
<dbReference type="AlphaFoldDB" id="A0A9W9IQ67"/>
<comment type="catalytic activity">
    <reaction evidence="8">
        <text>arsenic triglutathione + 3 [thioredoxin]-dithiol + 3 S-adenosyl-L-methionine = trimethylarsine + 3 [thioredoxin]-disulfide + 3 glutathione + 3 S-adenosyl-L-homocysteine + 3 H(+)</text>
        <dbReference type="Rhea" id="RHEA:69432"/>
        <dbReference type="Rhea" id="RHEA-COMP:10698"/>
        <dbReference type="Rhea" id="RHEA-COMP:10700"/>
        <dbReference type="ChEBI" id="CHEBI:15378"/>
        <dbReference type="ChEBI" id="CHEBI:27130"/>
        <dbReference type="ChEBI" id="CHEBI:29950"/>
        <dbReference type="ChEBI" id="CHEBI:50058"/>
        <dbReference type="ChEBI" id="CHEBI:57856"/>
        <dbReference type="ChEBI" id="CHEBI:57925"/>
        <dbReference type="ChEBI" id="CHEBI:59789"/>
        <dbReference type="ChEBI" id="CHEBI:183640"/>
        <dbReference type="EC" id="2.1.1.137"/>
    </reaction>
</comment>
<dbReference type="OrthoDB" id="10017101at2759"/>
<protein>
    <recommendedName>
        <fullName evidence="5">Arsenite methyltransferase</fullName>
        <ecNumber evidence="4">2.1.1.137</ecNumber>
    </recommendedName>
</protein>
<evidence type="ECO:0000313" key="10">
    <source>
        <dbReference type="EMBL" id="KAJ5182223.1"/>
    </source>
</evidence>
<reference evidence="10" key="2">
    <citation type="journal article" date="2023" name="IMA Fungus">
        <title>Comparative genomic study of the Penicillium genus elucidates a diverse pangenome and 15 lateral gene transfer events.</title>
        <authorList>
            <person name="Petersen C."/>
            <person name="Sorensen T."/>
            <person name="Nielsen M.R."/>
            <person name="Sondergaard T.E."/>
            <person name="Sorensen J.L."/>
            <person name="Fitzpatrick D.A."/>
            <person name="Frisvad J.C."/>
            <person name="Nielsen K.L."/>
        </authorList>
    </citation>
    <scope>NUCLEOTIDE SEQUENCE</scope>
    <source>
        <strain evidence="10">IBT 20477</strain>
    </source>
</reference>
<dbReference type="EC" id="2.1.1.137" evidence="4"/>
<evidence type="ECO:0000256" key="6">
    <source>
        <dbReference type="ARBA" id="ARBA00047941"/>
    </source>
</evidence>
<dbReference type="InterPro" id="IPR025714">
    <property type="entry name" value="Methyltranfer_dom"/>
</dbReference>
<keyword evidence="1" id="KW-0808">Transferase</keyword>
<keyword evidence="11" id="KW-1185">Reference proteome</keyword>
<accession>A0A9W9IQ67</accession>
<sequence length="286" mass="30586">MDSTPIYHHVQDRYGELADRSSTNEQKEAEKNIAQAFGYDSADLSSIPQAANLGVSCGNPLALANLREGETVIDLGSGGGIDVLLAAKKVGPKGKAIGVDMMKSMLELARKNAQKAGASNTTFVEASITSIPLPDAAADCIISNCVVNLVPTADKYLAFNEMFRLLGPGGRLAISDILTRRELPQEVVNSLSFYVGCIAGASQVYEYEKYLSEAGFKDIVIVDTYSDINVYKDLVQGQVDLGETNERSESSGCCGGVQGKNDTEGGLLECDFNEWAGSFQIYAVKQ</sequence>
<evidence type="ECO:0000256" key="1">
    <source>
        <dbReference type="ARBA" id="ARBA00022679"/>
    </source>
</evidence>
<evidence type="ECO:0000256" key="7">
    <source>
        <dbReference type="ARBA" id="ARBA00047943"/>
    </source>
</evidence>
<dbReference type="Pfam" id="PF13847">
    <property type="entry name" value="Methyltransf_31"/>
    <property type="match status" value="1"/>
</dbReference>
<evidence type="ECO:0000259" key="9">
    <source>
        <dbReference type="Pfam" id="PF13847"/>
    </source>
</evidence>
<comment type="catalytic activity">
    <reaction evidence="7">
        <text>arsenic triglutathione + 2 [thioredoxin]-dithiol + 2 S-adenosyl-L-methionine + H2O = dimethylarsinous acid + 2 [thioredoxin]-disulfide + 3 glutathione + 2 S-adenosyl-L-homocysteine + 2 H(+)</text>
        <dbReference type="Rhea" id="RHEA:69464"/>
        <dbReference type="Rhea" id="RHEA-COMP:10698"/>
        <dbReference type="Rhea" id="RHEA-COMP:10700"/>
        <dbReference type="ChEBI" id="CHEBI:15377"/>
        <dbReference type="ChEBI" id="CHEBI:15378"/>
        <dbReference type="ChEBI" id="CHEBI:23808"/>
        <dbReference type="ChEBI" id="CHEBI:29950"/>
        <dbReference type="ChEBI" id="CHEBI:50058"/>
        <dbReference type="ChEBI" id="CHEBI:57856"/>
        <dbReference type="ChEBI" id="CHEBI:57925"/>
        <dbReference type="ChEBI" id="CHEBI:59789"/>
        <dbReference type="ChEBI" id="CHEBI:183640"/>
        <dbReference type="EC" id="2.1.1.137"/>
    </reaction>
</comment>
<dbReference type="SUPFAM" id="SSF53335">
    <property type="entry name" value="S-adenosyl-L-methionine-dependent methyltransferases"/>
    <property type="match status" value="1"/>
</dbReference>
<evidence type="ECO:0000256" key="8">
    <source>
        <dbReference type="ARBA" id="ARBA00048428"/>
    </source>
</evidence>
<dbReference type="PANTHER" id="PTHR43675">
    <property type="entry name" value="ARSENITE METHYLTRANSFERASE"/>
    <property type="match status" value="1"/>
</dbReference>
<dbReference type="GO" id="GO:0030791">
    <property type="term" value="F:arsenite methyltransferase activity"/>
    <property type="evidence" value="ECO:0007669"/>
    <property type="project" value="UniProtKB-EC"/>
</dbReference>
<dbReference type="Gene3D" id="3.40.50.150">
    <property type="entry name" value="Vaccinia Virus protein VP39"/>
    <property type="match status" value="1"/>
</dbReference>
<proteinExistence type="inferred from homology"/>
<evidence type="ECO:0000256" key="3">
    <source>
        <dbReference type="ARBA" id="ARBA00034487"/>
    </source>
</evidence>